<proteinExistence type="predicted"/>
<gene>
    <name evidence="2" type="ordered locus">Bphy_5264</name>
</gene>
<protein>
    <submittedName>
        <fullName evidence="2">Uncharacterized protein</fullName>
    </submittedName>
</protein>
<accession>B2JMV1</accession>
<name>B2JMV1_PARP8</name>
<dbReference type="KEGG" id="bph:Bphy_5264"/>
<reference evidence="3" key="1">
    <citation type="journal article" date="2014" name="Stand. Genomic Sci.">
        <title>Complete genome sequence of Burkholderia phymatum STM815(T), a broad host range and efficient nitrogen-fixing symbiont of Mimosa species.</title>
        <authorList>
            <person name="Moulin L."/>
            <person name="Klonowska A."/>
            <person name="Caroline B."/>
            <person name="Booth K."/>
            <person name="Vriezen J.A."/>
            <person name="Melkonian R."/>
            <person name="James E.K."/>
            <person name="Young J.P."/>
            <person name="Bena G."/>
            <person name="Hauser L."/>
            <person name="Land M."/>
            <person name="Kyrpides N."/>
            <person name="Bruce D."/>
            <person name="Chain P."/>
            <person name="Copeland A."/>
            <person name="Pitluck S."/>
            <person name="Woyke T."/>
            <person name="Lizotte-Waniewski M."/>
            <person name="Bristow J."/>
            <person name="Riley M."/>
        </authorList>
    </citation>
    <scope>NUCLEOTIDE SEQUENCE [LARGE SCALE GENOMIC DNA]</scope>
    <source>
        <strain evidence="3">DSM 17167 / CIP 108236 / LMG 21445 / STM815</strain>
    </source>
</reference>
<dbReference type="HOGENOM" id="CLU_2567281_0_0_4"/>
<dbReference type="Proteomes" id="UP000001192">
    <property type="component" value="Chromosome 2"/>
</dbReference>
<dbReference type="AlphaFoldDB" id="B2JMV1"/>
<evidence type="ECO:0000313" key="2">
    <source>
        <dbReference type="EMBL" id="ACC74344.1"/>
    </source>
</evidence>
<evidence type="ECO:0000313" key="3">
    <source>
        <dbReference type="Proteomes" id="UP000001192"/>
    </source>
</evidence>
<organism evidence="2 3">
    <name type="scientific">Paraburkholderia phymatum (strain DSM 17167 / CIP 108236 / LMG 21445 / STM815)</name>
    <name type="common">Burkholderia phymatum</name>
    <dbReference type="NCBI Taxonomy" id="391038"/>
    <lineage>
        <taxon>Bacteria</taxon>
        <taxon>Pseudomonadati</taxon>
        <taxon>Pseudomonadota</taxon>
        <taxon>Betaproteobacteria</taxon>
        <taxon>Burkholderiales</taxon>
        <taxon>Burkholderiaceae</taxon>
        <taxon>Paraburkholderia</taxon>
    </lineage>
</organism>
<keyword evidence="3" id="KW-1185">Reference proteome</keyword>
<feature type="coiled-coil region" evidence="1">
    <location>
        <begin position="41"/>
        <end position="68"/>
    </location>
</feature>
<keyword evidence="1" id="KW-0175">Coiled coil</keyword>
<sequence length="81" mass="8791">MGRKADLFSLRVADQHIALAQGLVEHQLSTVHMLETRGRDATEAKLLLAGLENSLEALVDQRSTIERTIRISARRGGGGPS</sequence>
<evidence type="ECO:0000256" key="1">
    <source>
        <dbReference type="SAM" id="Coils"/>
    </source>
</evidence>
<dbReference type="EMBL" id="CP001044">
    <property type="protein sequence ID" value="ACC74344.1"/>
    <property type="molecule type" value="Genomic_DNA"/>
</dbReference>